<dbReference type="Proteomes" id="UP000324832">
    <property type="component" value="Unassembled WGS sequence"/>
</dbReference>
<dbReference type="PROSITE" id="PS50007">
    <property type="entry name" value="PIPLC_X_DOMAIN"/>
    <property type="match status" value="1"/>
</dbReference>
<evidence type="ECO:0000313" key="3">
    <source>
        <dbReference type="EMBL" id="VVD01985.1"/>
    </source>
</evidence>
<keyword evidence="1" id="KW-0812">Transmembrane</keyword>
<dbReference type="AlphaFoldDB" id="A0A5E4QVH6"/>
<dbReference type="GO" id="GO:0006580">
    <property type="term" value="P:ethanolamine metabolic process"/>
    <property type="evidence" value="ECO:0007669"/>
    <property type="project" value="TreeGrafter"/>
</dbReference>
<sequence>MATYATRMGWRASGEMLKSSSIYRKTLQNVPVYLSVPSSTIIHTQRRSLFVLPLGIDVGLFGVAAYFTTKLKRPDPENVSHIFGPEHGSKEGDSHPERILKCIAHRGAGLDAPENTLEAFKYCLERDCNFVELDVRTSKDGQLVLLHDRGLERLTGANISNVQAMDWESLKSFDVGAKHPNREHFRDVRLCLLEEAIDYLLANKVKMIIDIKGEDKQMVNGIVQTFASNPVLYKYAVVTSFNPFMLYQIRKRDPEIVGALTCSGDGRLAGAP</sequence>
<evidence type="ECO:0000256" key="1">
    <source>
        <dbReference type="SAM" id="Phobius"/>
    </source>
</evidence>
<gene>
    <name evidence="3" type="ORF">LSINAPIS_LOCUS12294</name>
</gene>
<evidence type="ECO:0000259" key="2">
    <source>
        <dbReference type="PROSITE" id="PS51704"/>
    </source>
</evidence>
<keyword evidence="4" id="KW-1185">Reference proteome</keyword>
<proteinExistence type="predicted"/>
<protein>
    <recommendedName>
        <fullName evidence="2">GP-PDE domain-containing protein</fullName>
    </recommendedName>
</protein>
<dbReference type="InterPro" id="IPR030395">
    <property type="entry name" value="GP_PDE_dom"/>
</dbReference>
<dbReference type="Pfam" id="PF03009">
    <property type="entry name" value="GDPD"/>
    <property type="match status" value="1"/>
</dbReference>
<dbReference type="PANTHER" id="PTHR46320">
    <property type="entry name" value="GLYCEROPHOSPHODIESTER PHOSPHODIESTERASE 1"/>
    <property type="match status" value="1"/>
</dbReference>
<dbReference type="Gene3D" id="3.20.20.190">
    <property type="entry name" value="Phosphatidylinositol (PI) phosphodiesterase"/>
    <property type="match status" value="1"/>
</dbReference>
<keyword evidence="1" id="KW-0472">Membrane</keyword>
<keyword evidence="1" id="KW-1133">Transmembrane helix</keyword>
<dbReference type="GO" id="GO:0070291">
    <property type="term" value="P:N-acylethanolamine metabolic process"/>
    <property type="evidence" value="ECO:0007669"/>
    <property type="project" value="TreeGrafter"/>
</dbReference>
<dbReference type="GO" id="GO:0006644">
    <property type="term" value="P:phospholipid metabolic process"/>
    <property type="evidence" value="ECO:0007669"/>
    <property type="project" value="TreeGrafter"/>
</dbReference>
<reference evidence="3 4" key="1">
    <citation type="submission" date="2017-07" db="EMBL/GenBank/DDBJ databases">
        <authorList>
            <person name="Talla V."/>
            <person name="Backstrom N."/>
        </authorList>
    </citation>
    <scope>NUCLEOTIDE SEQUENCE [LARGE SCALE GENOMIC DNA]</scope>
</reference>
<dbReference type="GO" id="GO:0005886">
    <property type="term" value="C:plasma membrane"/>
    <property type="evidence" value="ECO:0007669"/>
    <property type="project" value="TreeGrafter"/>
</dbReference>
<accession>A0A5E4QVH6</accession>
<evidence type="ECO:0000313" key="4">
    <source>
        <dbReference type="Proteomes" id="UP000324832"/>
    </source>
</evidence>
<dbReference type="InterPro" id="IPR017946">
    <property type="entry name" value="PLC-like_Pdiesterase_TIM-brl"/>
</dbReference>
<organism evidence="3 4">
    <name type="scientific">Leptidea sinapis</name>
    <dbReference type="NCBI Taxonomy" id="189913"/>
    <lineage>
        <taxon>Eukaryota</taxon>
        <taxon>Metazoa</taxon>
        <taxon>Ecdysozoa</taxon>
        <taxon>Arthropoda</taxon>
        <taxon>Hexapoda</taxon>
        <taxon>Insecta</taxon>
        <taxon>Pterygota</taxon>
        <taxon>Neoptera</taxon>
        <taxon>Endopterygota</taxon>
        <taxon>Lepidoptera</taxon>
        <taxon>Glossata</taxon>
        <taxon>Ditrysia</taxon>
        <taxon>Papilionoidea</taxon>
        <taxon>Pieridae</taxon>
        <taxon>Dismorphiinae</taxon>
        <taxon>Leptidea</taxon>
    </lineage>
</organism>
<dbReference type="PROSITE" id="PS51704">
    <property type="entry name" value="GP_PDE"/>
    <property type="match status" value="1"/>
</dbReference>
<dbReference type="SUPFAM" id="SSF51695">
    <property type="entry name" value="PLC-like phosphodiesterases"/>
    <property type="match status" value="1"/>
</dbReference>
<feature type="domain" description="GP-PDE" evidence="2">
    <location>
        <begin position="100"/>
        <end position="272"/>
    </location>
</feature>
<name>A0A5E4QVH6_9NEOP</name>
<dbReference type="PANTHER" id="PTHR46320:SF1">
    <property type="entry name" value="GLYCEROPHOSPHODIESTER PHOSPHODIESTERASE 1"/>
    <property type="match status" value="1"/>
</dbReference>
<dbReference type="GO" id="GO:0008889">
    <property type="term" value="F:glycerophosphodiester phosphodiesterase activity"/>
    <property type="evidence" value="ECO:0007669"/>
    <property type="project" value="TreeGrafter"/>
</dbReference>
<feature type="transmembrane region" description="Helical" evidence="1">
    <location>
        <begin position="49"/>
        <end position="67"/>
    </location>
</feature>
<dbReference type="EMBL" id="FZQP02005667">
    <property type="protein sequence ID" value="VVD01985.1"/>
    <property type="molecule type" value="Genomic_DNA"/>
</dbReference>